<keyword evidence="3 5" id="KW-1133">Transmembrane helix</keyword>
<proteinExistence type="predicted"/>
<dbReference type="EMBL" id="JAVDXT010000002">
    <property type="protein sequence ID" value="MDR7378027.1"/>
    <property type="molecule type" value="Genomic_DNA"/>
</dbReference>
<gene>
    <name evidence="6" type="ORF">J2X19_002706</name>
</gene>
<reference evidence="6 7" key="1">
    <citation type="submission" date="2023-07" db="EMBL/GenBank/DDBJ databases">
        <title>Sorghum-associated microbial communities from plants grown in Nebraska, USA.</title>
        <authorList>
            <person name="Schachtman D."/>
        </authorList>
    </citation>
    <scope>NUCLEOTIDE SEQUENCE [LARGE SCALE GENOMIC DNA]</scope>
    <source>
        <strain evidence="6 7">BE313</strain>
    </source>
</reference>
<evidence type="ECO:0000256" key="3">
    <source>
        <dbReference type="ARBA" id="ARBA00022989"/>
    </source>
</evidence>
<dbReference type="RefSeq" id="WP_116606320.1">
    <property type="nucleotide sequence ID" value="NZ_JAVDXT010000002.1"/>
</dbReference>
<comment type="caution">
    <text evidence="6">The sequence shown here is derived from an EMBL/GenBank/DDBJ whole genome shotgun (WGS) entry which is preliminary data.</text>
</comment>
<dbReference type="Proteomes" id="UP001180487">
    <property type="component" value="Unassembled WGS sequence"/>
</dbReference>
<name>A0ABU2C9L2_9BURK</name>
<sequence length="127" mass="13099">MALSSTAQNRIVWGVRIFLALAMGAAGTAKLAGVPQMVEIFNHIGLGQWFRSFTGAVEVVGAVLLLVPATGLLGALWVGGTMVGAVATHLFVIEGSPVPAMVLGLLCAFVAYQLRPGQQRRAGVAAV</sequence>
<keyword evidence="2 5" id="KW-0812">Transmembrane</keyword>
<evidence type="ECO:0000256" key="2">
    <source>
        <dbReference type="ARBA" id="ARBA00022692"/>
    </source>
</evidence>
<protein>
    <submittedName>
        <fullName evidence="6">Membrane protein YphA (DoxX/SURF4 family)</fullName>
    </submittedName>
</protein>
<dbReference type="Pfam" id="PF13564">
    <property type="entry name" value="DoxX_2"/>
    <property type="match status" value="1"/>
</dbReference>
<feature type="transmembrane region" description="Helical" evidence="5">
    <location>
        <begin position="12"/>
        <end position="32"/>
    </location>
</feature>
<keyword evidence="4 5" id="KW-0472">Membrane</keyword>
<feature type="transmembrane region" description="Helical" evidence="5">
    <location>
        <begin position="90"/>
        <end position="112"/>
    </location>
</feature>
<evidence type="ECO:0000256" key="4">
    <source>
        <dbReference type="ARBA" id="ARBA00023136"/>
    </source>
</evidence>
<dbReference type="InterPro" id="IPR032808">
    <property type="entry name" value="DoxX"/>
</dbReference>
<evidence type="ECO:0000256" key="5">
    <source>
        <dbReference type="SAM" id="Phobius"/>
    </source>
</evidence>
<organism evidence="6 7">
    <name type="scientific">Rhodoferax ferrireducens</name>
    <dbReference type="NCBI Taxonomy" id="192843"/>
    <lineage>
        <taxon>Bacteria</taxon>
        <taxon>Pseudomonadati</taxon>
        <taxon>Pseudomonadota</taxon>
        <taxon>Betaproteobacteria</taxon>
        <taxon>Burkholderiales</taxon>
        <taxon>Comamonadaceae</taxon>
        <taxon>Rhodoferax</taxon>
    </lineage>
</organism>
<evidence type="ECO:0000256" key="1">
    <source>
        <dbReference type="ARBA" id="ARBA00004141"/>
    </source>
</evidence>
<keyword evidence="7" id="KW-1185">Reference proteome</keyword>
<accession>A0ABU2C9L2</accession>
<evidence type="ECO:0000313" key="7">
    <source>
        <dbReference type="Proteomes" id="UP001180487"/>
    </source>
</evidence>
<evidence type="ECO:0000313" key="6">
    <source>
        <dbReference type="EMBL" id="MDR7378027.1"/>
    </source>
</evidence>
<comment type="subcellular location">
    <subcellularLocation>
        <location evidence="1">Membrane</location>
        <topology evidence="1">Multi-pass membrane protein</topology>
    </subcellularLocation>
</comment>
<feature type="transmembrane region" description="Helical" evidence="5">
    <location>
        <begin position="53"/>
        <end position="78"/>
    </location>
</feature>